<sequence length="196" mass="22804">MWISPDDIVHKPVSPPPSKRIPPALIADGHWDQDFTEVEDDIVFEAFYDRFVKDVEWGETGYVDFLMTDASEHGNLSASDARARCERIDELYDYIRKEGFKTQAQLLDEGSLIRGLNDSLRPPEYREIPVDIARGGEFLWHGGMHRLAIAKILDVDEIPVRINIRHEQWQEIREKAYCGERLDAYSYHPDIKYLLE</sequence>
<proteinExistence type="predicted"/>
<evidence type="ECO:0000313" key="2">
    <source>
        <dbReference type="Proteomes" id="UP000011599"/>
    </source>
</evidence>
<reference evidence="1 2" key="1">
    <citation type="journal article" date="2014" name="PLoS Genet.">
        <title>Phylogenetically driven sequencing of extremely halophilic archaea reveals strategies for static and dynamic osmo-response.</title>
        <authorList>
            <person name="Becker E.A."/>
            <person name="Seitzer P.M."/>
            <person name="Tritt A."/>
            <person name="Larsen D."/>
            <person name="Krusor M."/>
            <person name="Yao A.I."/>
            <person name="Wu D."/>
            <person name="Madern D."/>
            <person name="Eisen J.A."/>
            <person name="Darling A.E."/>
            <person name="Facciotti M.T."/>
        </authorList>
    </citation>
    <scope>NUCLEOTIDE SEQUENCE [LARGE SCALE GENOMIC DNA]</scope>
    <source>
        <strain evidence="1 2">GA33</strain>
    </source>
</reference>
<comment type="caution">
    <text evidence="1">The sequence shown here is derived from an EMBL/GenBank/DDBJ whole genome shotgun (WGS) entry which is preliminary data.</text>
</comment>
<evidence type="ECO:0008006" key="3">
    <source>
        <dbReference type="Google" id="ProtNLM"/>
    </source>
</evidence>
<evidence type="ECO:0000313" key="1">
    <source>
        <dbReference type="EMBL" id="ELY37682.1"/>
    </source>
</evidence>
<gene>
    <name evidence="1" type="ORF">C496_19280</name>
</gene>
<dbReference type="Proteomes" id="UP000011599">
    <property type="component" value="Unassembled WGS sequence"/>
</dbReference>
<dbReference type="SUPFAM" id="SSF110849">
    <property type="entry name" value="ParB/Sulfiredoxin"/>
    <property type="match status" value="1"/>
</dbReference>
<protein>
    <recommendedName>
        <fullName evidence="3">ParB/Sulfiredoxin domain-containing protein</fullName>
    </recommendedName>
</protein>
<dbReference type="PATRIC" id="fig|1114856.3.peg.3992"/>
<dbReference type="EMBL" id="AOHW01000045">
    <property type="protein sequence ID" value="ELY37682.1"/>
    <property type="molecule type" value="Genomic_DNA"/>
</dbReference>
<dbReference type="InterPro" id="IPR036086">
    <property type="entry name" value="ParB/Sulfiredoxin_sf"/>
</dbReference>
<dbReference type="AlphaFoldDB" id="L9VL43"/>
<organism evidence="1 2">
    <name type="scientific">Natronorubrum tibetense GA33</name>
    <dbReference type="NCBI Taxonomy" id="1114856"/>
    <lineage>
        <taxon>Archaea</taxon>
        <taxon>Methanobacteriati</taxon>
        <taxon>Methanobacteriota</taxon>
        <taxon>Stenosarchaea group</taxon>
        <taxon>Halobacteria</taxon>
        <taxon>Halobacteriales</taxon>
        <taxon>Natrialbaceae</taxon>
        <taxon>Natronorubrum</taxon>
    </lineage>
</organism>
<accession>L9VL43</accession>
<keyword evidence="2" id="KW-1185">Reference proteome</keyword>
<dbReference type="eggNOG" id="arCOG10332">
    <property type="taxonomic scope" value="Archaea"/>
</dbReference>
<dbReference type="OrthoDB" id="197906at2157"/>
<name>L9VL43_9EURY</name>
<dbReference type="STRING" id="1114856.GCA_000383975_04145"/>